<keyword evidence="2" id="KW-1185">Reference proteome</keyword>
<organism evidence="1 2">
    <name type="scientific">Clonostachys rosea f. rosea IK726</name>
    <dbReference type="NCBI Taxonomy" id="1349383"/>
    <lineage>
        <taxon>Eukaryota</taxon>
        <taxon>Fungi</taxon>
        <taxon>Dikarya</taxon>
        <taxon>Ascomycota</taxon>
        <taxon>Pezizomycotina</taxon>
        <taxon>Sordariomycetes</taxon>
        <taxon>Hypocreomycetidae</taxon>
        <taxon>Hypocreales</taxon>
        <taxon>Bionectriaceae</taxon>
        <taxon>Clonostachys</taxon>
    </lineage>
</organism>
<evidence type="ECO:0000313" key="1">
    <source>
        <dbReference type="EMBL" id="CAG9939651.1"/>
    </source>
</evidence>
<protein>
    <submittedName>
        <fullName evidence="1">Uncharacterized protein</fullName>
    </submittedName>
</protein>
<name>A0ACA9TGJ4_BIOOC</name>
<sequence>MGTSESSLLAFQLLFVSAHSLPIMRFLSFFALLSTAAAAVVNYPRASFYPESEEFSLTVGGKKIDTVNFANNYDYAHLAMDAGSPVEFRLKAKTQKSITSYILSPRGQNFGAKISGNELVFSASKPQYFIILINKVKEMVILVDPIEKDVPKDKGDGIFNVLDYKADNSGKAITKGIQDAADAAAKKPGSIVYVPAGSYLMGNLMLKSFTSLYLAPGAALRFTGNRNDYKTLFTKAGLFDGTWWIQTEPASDGVKIYGRGTIDGNGKYTRSQKYMASLVVPVGTKNFKYDGVLVRDGSFWAVTPIQAKDVEFTNLKILNRHDVTQDDGIDVVESQRVTVKRSIAIANDDSYSCKTWEPNLDTTKPYPFKPQVVKDIVFDDCMSWTECYSFKIGQGVVEDQSNVLFKNGVVYNAGVGMGVHHLYGSKTASNITFDTIDVENLHGNSGGIATWLALHIKDNGNNRGVGPIKDVTVKNIRARVKGTREGLIQGWSDKFKVSGVTFSNVFMGDSKTPATTLKEMNMVNTSFSEGIKFANTK</sequence>
<dbReference type="EMBL" id="CADEHS020000004">
    <property type="protein sequence ID" value="CAG9939651.1"/>
    <property type="molecule type" value="Genomic_DNA"/>
</dbReference>
<reference evidence="1" key="1">
    <citation type="submission" date="2020-04" db="EMBL/GenBank/DDBJ databases">
        <authorList>
            <person name="Broberg M."/>
        </authorList>
    </citation>
    <scope>NUCLEOTIDE SEQUENCE</scope>
</reference>
<gene>
    <name evidence="1" type="ORF">CRV2_00009976</name>
</gene>
<accession>A0ACA9TGJ4</accession>
<evidence type="ECO:0000313" key="2">
    <source>
        <dbReference type="Proteomes" id="UP000836387"/>
    </source>
</evidence>
<proteinExistence type="predicted"/>
<comment type="caution">
    <text evidence="1">The sequence shown here is derived from an EMBL/GenBank/DDBJ whole genome shotgun (WGS) entry which is preliminary data.</text>
</comment>
<dbReference type="Proteomes" id="UP000836387">
    <property type="component" value="Unassembled WGS sequence"/>
</dbReference>
<reference evidence="1" key="2">
    <citation type="submission" date="2021-10" db="EMBL/GenBank/DDBJ databases">
        <authorList>
            <person name="Piombo E."/>
        </authorList>
    </citation>
    <scope>NUCLEOTIDE SEQUENCE</scope>
</reference>